<dbReference type="PROSITE" id="PS50943">
    <property type="entry name" value="HTH_CROC1"/>
    <property type="match status" value="1"/>
</dbReference>
<accession>A0A934K411</accession>
<evidence type="ECO:0000313" key="3">
    <source>
        <dbReference type="Proteomes" id="UP000612893"/>
    </source>
</evidence>
<dbReference type="Gene3D" id="1.10.260.40">
    <property type="entry name" value="lambda repressor-like DNA-binding domains"/>
    <property type="match status" value="1"/>
</dbReference>
<proteinExistence type="predicted"/>
<dbReference type="SMART" id="SM00530">
    <property type="entry name" value="HTH_XRE"/>
    <property type="match status" value="1"/>
</dbReference>
<evidence type="ECO:0000313" key="2">
    <source>
        <dbReference type="EMBL" id="MBJ7599589.1"/>
    </source>
</evidence>
<dbReference type="InterPro" id="IPR010982">
    <property type="entry name" value="Lambda_DNA-bd_dom_sf"/>
</dbReference>
<dbReference type="Pfam" id="PF01381">
    <property type="entry name" value="HTH_3"/>
    <property type="match status" value="1"/>
</dbReference>
<dbReference type="SUPFAM" id="SSF47413">
    <property type="entry name" value="lambda repressor-like DNA-binding domains"/>
    <property type="match status" value="1"/>
</dbReference>
<dbReference type="GO" id="GO:0003677">
    <property type="term" value="F:DNA binding"/>
    <property type="evidence" value="ECO:0007669"/>
    <property type="project" value="InterPro"/>
</dbReference>
<name>A0A934K411_9BACT</name>
<feature type="domain" description="HTH cro/C1-type" evidence="1">
    <location>
        <begin position="24"/>
        <end position="78"/>
    </location>
</feature>
<keyword evidence="3" id="KW-1185">Reference proteome</keyword>
<protein>
    <submittedName>
        <fullName evidence="2">Helix-turn-helix transcriptional regulator</fullName>
    </submittedName>
</protein>
<dbReference type="InterPro" id="IPR001387">
    <property type="entry name" value="Cro/C1-type_HTH"/>
</dbReference>
<dbReference type="CDD" id="cd00093">
    <property type="entry name" value="HTH_XRE"/>
    <property type="match status" value="1"/>
</dbReference>
<dbReference type="AlphaFoldDB" id="A0A934K411"/>
<reference evidence="2" key="1">
    <citation type="submission" date="2020-10" db="EMBL/GenBank/DDBJ databases">
        <title>Ca. Dormibacterota MAGs.</title>
        <authorList>
            <person name="Montgomery K."/>
        </authorList>
    </citation>
    <scope>NUCLEOTIDE SEQUENCE [LARGE SCALE GENOMIC DNA]</scope>
    <source>
        <strain evidence="2">SC8812_S17_10</strain>
    </source>
</reference>
<organism evidence="2 3">
    <name type="scientific">Candidatus Nephthysia bennettiae</name>
    <dbReference type="NCBI Taxonomy" id="3127016"/>
    <lineage>
        <taxon>Bacteria</taxon>
        <taxon>Bacillati</taxon>
        <taxon>Candidatus Dormiibacterota</taxon>
        <taxon>Candidatus Dormibacteria</taxon>
        <taxon>Candidatus Dormibacterales</taxon>
        <taxon>Candidatus Dormibacteraceae</taxon>
        <taxon>Candidatus Nephthysia</taxon>
    </lineage>
</organism>
<comment type="caution">
    <text evidence="2">The sequence shown here is derived from an EMBL/GenBank/DDBJ whole genome shotgun (WGS) entry which is preliminary data.</text>
</comment>
<gene>
    <name evidence="2" type="ORF">JF922_16115</name>
</gene>
<sequence length="87" mass="9855">MRGERSAISRWPRRIGWKLDPAGIERARVLRGWTQRELALAARVDPGTLSDALTMRRRPTLGTLQAICRSLDLTLADVIRFDNEGRA</sequence>
<evidence type="ECO:0000259" key="1">
    <source>
        <dbReference type="PROSITE" id="PS50943"/>
    </source>
</evidence>
<dbReference type="EMBL" id="JAEKNR010000159">
    <property type="protein sequence ID" value="MBJ7599589.1"/>
    <property type="molecule type" value="Genomic_DNA"/>
</dbReference>
<dbReference type="Proteomes" id="UP000612893">
    <property type="component" value="Unassembled WGS sequence"/>
</dbReference>